<evidence type="ECO:0000259" key="4">
    <source>
        <dbReference type="PROSITE" id="PS50039"/>
    </source>
</evidence>
<dbReference type="OrthoDB" id="2099276at2759"/>
<dbReference type="Proteomes" id="UP000799428">
    <property type="component" value="Unassembled WGS sequence"/>
</dbReference>
<proteinExistence type="predicted"/>
<sequence>MVAKSMIFLPSSLSTTEYIVRLAKTTFPGLQCNFRRPELPYNRFELELSEPNTPLNVEFHRIFRKESNNLSTPAPKFDFGQMIALALLYTHSRTQTVREIENWVIDNFPYFQHLEAKEMENGKRDKEERVCAAIRRGIALHCAKAERAYEHDLLPKGVKRYNLPYGAEDRLFSSWFDRSNRYGHFGMAPPAPSRPSRVSLLDLPWKAKFKILSEVLTFLNPVSVASDVSGLVVLVHTPSRFSKQGIVKKICKNAISVRQVCKEFNGLGKLVFYTTNTFHLHTPDDHHSFVPKQFLGSIGLQNRKLIRSLDFNIPTGKILFPPSHVGEAFKLLKDSPLLTYLTLHIPDPSFSILPHKIRGVPELLDLENVKHVTIFENALTQKFVDVFLGRKMKPKHKAVEMSLVSSALTRPMQPDYSIRTAPNDRKLSYKGADPCLINAGDSRPITYDSDRLWESERRAQLGAKILHVRDYLAAQKAGFLLPSPYQCQPVRAKRGMSEEGAADDWSVKKTRTNRHGDYISKPTSPTLGS</sequence>
<protein>
    <recommendedName>
        <fullName evidence="4">Fork-head domain-containing protein</fullName>
    </recommendedName>
</protein>
<dbReference type="GO" id="GO:0005634">
    <property type="term" value="C:nucleus"/>
    <property type="evidence" value="ECO:0007669"/>
    <property type="project" value="UniProtKB-SubCell"/>
</dbReference>
<feature type="region of interest" description="Disordered" evidence="3">
    <location>
        <begin position="492"/>
        <end position="529"/>
    </location>
</feature>
<comment type="subcellular location">
    <subcellularLocation>
        <location evidence="2">Nucleus</location>
    </subcellularLocation>
</comment>
<feature type="domain" description="Fork-head" evidence="4">
    <location>
        <begin position="74"/>
        <end position="181"/>
    </location>
</feature>
<evidence type="ECO:0000313" key="5">
    <source>
        <dbReference type="EMBL" id="KAF2704921.1"/>
    </source>
</evidence>
<organism evidence="5 6">
    <name type="scientific">Pleomassaria siparia CBS 279.74</name>
    <dbReference type="NCBI Taxonomy" id="1314801"/>
    <lineage>
        <taxon>Eukaryota</taxon>
        <taxon>Fungi</taxon>
        <taxon>Dikarya</taxon>
        <taxon>Ascomycota</taxon>
        <taxon>Pezizomycotina</taxon>
        <taxon>Dothideomycetes</taxon>
        <taxon>Pleosporomycetidae</taxon>
        <taxon>Pleosporales</taxon>
        <taxon>Pleomassariaceae</taxon>
        <taxon>Pleomassaria</taxon>
    </lineage>
</organism>
<dbReference type="GO" id="GO:0043565">
    <property type="term" value="F:sequence-specific DNA binding"/>
    <property type="evidence" value="ECO:0007669"/>
    <property type="project" value="InterPro"/>
</dbReference>
<dbReference type="InterPro" id="IPR001766">
    <property type="entry name" value="Fork_head_dom"/>
</dbReference>
<dbReference type="InterPro" id="IPR036388">
    <property type="entry name" value="WH-like_DNA-bd_sf"/>
</dbReference>
<evidence type="ECO:0000256" key="1">
    <source>
        <dbReference type="ARBA" id="ARBA00023125"/>
    </source>
</evidence>
<evidence type="ECO:0000256" key="3">
    <source>
        <dbReference type="SAM" id="MobiDB-lite"/>
    </source>
</evidence>
<evidence type="ECO:0000256" key="2">
    <source>
        <dbReference type="PROSITE-ProRule" id="PRU00089"/>
    </source>
</evidence>
<evidence type="ECO:0000313" key="6">
    <source>
        <dbReference type="Proteomes" id="UP000799428"/>
    </source>
</evidence>
<dbReference type="EMBL" id="MU005780">
    <property type="protein sequence ID" value="KAF2704921.1"/>
    <property type="molecule type" value="Genomic_DNA"/>
</dbReference>
<dbReference type="SUPFAM" id="SSF46785">
    <property type="entry name" value="Winged helix' DNA-binding domain"/>
    <property type="match status" value="1"/>
</dbReference>
<dbReference type="PROSITE" id="PS50039">
    <property type="entry name" value="FORK_HEAD_3"/>
    <property type="match status" value="1"/>
</dbReference>
<dbReference type="Gene3D" id="1.10.10.10">
    <property type="entry name" value="Winged helix-like DNA-binding domain superfamily/Winged helix DNA-binding domain"/>
    <property type="match status" value="1"/>
</dbReference>
<accession>A0A6G1JXH8</accession>
<keyword evidence="2" id="KW-0539">Nucleus</keyword>
<dbReference type="GO" id="GO:0003700">
    <property type="term" value="F:DNA-binding transcription factor activity"/>
    <property type="evidence" value="ECO:0007669"/>
    <property type="project" value="InterPro"/>
</dbReference>
<keyword evidence="6" id="KW-1185">Reference proteome</keyword>
<feature type="DNA-binding region" description="Fork-head" evidence="2">
    <location>
        <begin position="74"/>
        <end position="181"/>
    </location>
</feature>
<keyword evidence="1 2" id="KW-0238">DNA-binding</keyword>
<dbReference type="AlphaFoldDB" id="A0A6G1JXH8"/>
<gene>
    <name evidence="5" type="ORF">K504DRAFT_460708</name>
</gene>
<dbReference type="InterPro" id="IPR036390">
    <property type="entry name" value="WH_DNA-bd_sf"/>
</dbReference>
<reference evidence="5" key="1">
    <citation type="journal article" date="2020" name="Stud. Mycol.">
        <title>101 Dothideomycetes genomes: a test case for predicting lifestyles and emergence of pathogens.</title>
        <authorList>
            <person name="Haridas S."/>
            <person name="Albert R."/>
            <person name="Binder M."/>
            <person name="Bloem J."/>
            <person name="Labutti K."/>
            <person name="Salamov A."/>
            <person name="Andreopoulos B."/>
            <person name="Baker S."/>
            <person name="Barry K."/>
            <person name="Bills G."/>
            <person name="Bluhm B."/>
            <person name="Cannon C."/>
            <person name="Castanera R."/>
            <person name="Culley D."/>
            <person name="Daum C."/>
            <person name="Ezra D."/>
            <person name="Gonzalez J."/>
            <person name="Henrissat B."/>
            <person name="Kuo A."/>
            <person name="Liang C."/>
            <person name="Lipzen A."/>
            <person name="Lutzoni F."/>
            <person name="Magnuson J."/>
            <person name="Mondo S."/>
            <person name="Nolan M."/>
            <person name="Ohm R."/>
            <person name="Pangilinan J."/>
            <person name="Park H.-J."/>
            <person name="Ramirez L."/>
            <person name="Alfaro M."/>
            <person name="Sun H."/>
            <person name="Tritt A."/>
            <person name="Yoshinaga Y."/>
            <person name="Zwiers L.-H."/>
            <person name="Turgeon B."/>
            <person name="Goodwin S."/>
            <person name="Spatafora J."/>
            <person name="Crous P."/>
            <person name="Grigoriev I."/>
        </authorList>
    </citation>
    <scope>NUCLEOTIDE SEQUENCE</scope>
    <source>
        <strain evidence="5">CBS 279.74</strain>
    </source>
</reference>
<name>A0A6G1JXH8_9PLEO</name>